<gene>
    <name evidence="1" type="ORF">BC938DRAFT_477328</name>
</gene>
<reference evidence="1 2" key="1">
    <citation type="journal article" date="2018" name="New Phytol.">
        <title>Phylogenomics of Endogonaceae and evolution of mycorrhizas within Mucoromycota.</title>
        <authorList>
            <person name="Chang Y."/>
            <person name="Desiro A."/>
            <person name="Na H."/>
            <person name="Sandor L."/>
            <person name="Lipzen A."/>
            <person name="Clum A."/>
            <person name="Barry K."/>
            <person name="Grigoriev I.V."/>
            <person name="Martin F.M."/>
            <person name="Stajich J.E."/>
            <person name="Smith M.E."/>
            <person name="Bonito G."/>
            <person name="Spatafora J.W."/>
        </authorList>
    </citation>
    <scope>NUCLEOTIDE SEQUENCE [LARGE SCALE GENOMIC DNA]</scope>
    <source>
        <strain evidence="1 2">AD002</strain>
    </source>
</reference>
<protein>
    <submittedName>
        <fullName evidence="1">Uncharacterized protein</fullName>
    </submittedName>
</protein>
<evidence type="ECO:0000313" key="1">
    <source>
        <dbReference type="EMBL" id="RUS31667.1"/>
    </source>
</evidence>
<dbReference type="AlphaFoldDB" id="A0A433QPH9"/>
<evidence type="ECO:0000313" key="2">
    <source>
        <dbReference type="Proteomes" id="UP000274822"/>
    </source>
</evidence>
<proteinExistence type="predicted"/>
<name>A0A433QPH9_9FUNG</name>
<accession>A0A433QPH9</accession>
<dbReference type="Proteomes" id="UP000274822">
    <property type="component" value="Unassembled WGS sequence"/>
</dbReference>
<keyword evidence="2" id="KW-1185">Reference proteome</keyword>
<organism evidence="1 2">
    <name type="scientific">Jimgerdemannia flammicorona</name>
    <dbReference type="NCBI Taxonomy" id="994334"/>
    <lineage>
        <taxon>Eukaryota</taxon>
        <taxon>Fungi</taxon>
        <taxon>Fungi incertae sedis</taxon>
        <taxon>Mucoromycota</taxon>
        <taxon>Mucoromycotina</taxon>
        <taxon>Endogonomycetes</taxon>
        <taxon>Endogonales</taxon>
        <taxon>Endogonaceae</taxon>
        <taxon>Jimgerdemannia</taxon>
    </lineage>
</organism>
<dbReference type="EMBL" id="RBNJ01002719">
    <property type="protein sequence ID" value="RUS31667.1"/>
    <property type="molecule type" value="Genomic_DNA"/>
</dbReference>
<sequence length="40" mass="4680">MLICDRLWTMYLFNISGSHCCKHYVIYYSSRFSGPNNCVG</sequence>
<comment type="caution">
    <text evidence="1">The sequence shown here is derived from an EMBL/GenBank/DDBJ whole genome shotgun (WGS) entry which is preliminary data.</text>
</comment>